<dbReference type="AlphaFoldDB" id="A0A9Q6ELP0"/>
<reference evidence="2 3" key="1">
    <citation type="submission" date="2015-02" db="EMBL/GenBank/DDBJ databases">
        <title>Nostoc linckia genome annotation.</title>
        <authorList>
            <person name="Zhou Z."/>
        </authorList>
    </citation>
    <scope>NUCLEOTIDE SEQUENCE [LARGE SCALE GENOMIC DNA]</scope>
    <source>
        <strain evidence="3">z8</strain>
    </source>
</reference>
<keyword evidence="1" id="KW-0812">Transmembrane</keyword>
<dbReference type="Proteomes" id="UP000222310">
    <property type="component" value="Unassembled WGS sequence"/>
</dbReference>
<keyword evidence="1" id="KW-1133">Transmembrane helix</keyword>
<comment type="caution">
    <text evidence="2">The sequence shown here is derived from an EMBL/GenBank/DDBJ whole genome shotgun (WGS) entry which is preliminary data.</text>
</comment>
<organism evidence="2 3">
    <name type="scientific">Nostoc linckia z8</name>
    <dbReference type="NCBI Taxonomy" id="1628746"/>
    <lineage>
        <taxon>Bacteria</taxon>
        <taxon>Bacillati</taxon>
        <taxon>Cyanobacteriota</taxon>
        <taxon>Cyanophyceae</taxon>
        <taxon>Nostocales</taxon>
        <taxon>Nostocaceae</taxon>
        <taxon>Nostoc</taxon>
    </lineage>
</organism>
<protein>
    <submittedName>
        <fullName evidence="2">Uncharacterized protein</fullName>
    </submittedName>
</protein>
<name>A0A9Q6ELP0_NOSLI</name>
<sequence>MLSVDEPSQEHSKIIRMLHFKGIWQDDQYSSVKGEREKEKGFKYIQIPLPLNFFPDHKGSSYCLSEPYWQDGRKQTREKTIYLNELVNLFFGSPLFCLFRILIVD</sequence>
<accession>A0A9Q6ELP0</accession>
<evidence type="ECO:0000256" key="1">
    <source>
        <dbReference type="SAM" id="Phobius"/>
    </source>
</evidence>
<feature type="transmembrane region" description="Helical" evidence="1">
    <location>
        <begin position="82"/>
        <end position="103"/>
    </location>
</feature>
<evidence type="ECO:0000313" key="3">
    <source>
        <dbReference type="Proteomes" id="UP000222310"/>
    </source>
</evidence>
<proteinExistence type="predicted"/>
<dbReference type="EMBL" id="LAHD01000029">
    <property type="protein sequence ID" value="PHK04061.1"/>
    <property type="molecule type" value="Genomic_DNA"/>
</dbReference>
<evidence type="ECO:0000313" key="2">
    <source>
        <dbReference type="EMBL" id="PHK04061.1"/>
    </source>
</evidence>
<gene>
    <name evidence="2" type="ORF">VF08_12465</name>
</gene>
<keyword evidence="1" id="KW-0472">Membrane</keyword>